<protein>
    <submittedName>
        <fullName evidence="1">Uncharacterized protein</fullName>
    </submittedName>
</protein>
<dbReference type="Proteomes" id="UP001162483">
    <property type="component" value="Unassembled WGS sequence"/>
</dbReference>
<keyword evidence="2" id="KW-1185">Reference proteome</keyword>
<reference evidence="1" key="1">
    <citation type="submission" date="2023-05" db="EMBL/GenBank/DDBJ databases">
        <authorList>
            <person name="Stuckert A."/>
        </authorList>
    </citation>
    <scope>NUCLEOTIDE SEQUENCE</scope>
</reference>
<evidence type="ECO:0000313" key="2">
    <source>
        <dbReference type="Proteomes" id="UP001162483"/>
    </source>
</evidence>
<organism evidence="1 2">
    <name type="scientific">Staurois parvus</name>
    <dbReference type="NCBI Taxonomy" id="386267"/>
    <lineage>
        <taxon>Eukaryota</taxon>
        <taxon>Metazoa</taxon>
        <taxon>Chordata</taxon>
        <taxon>Craniata</taxon>
        <taxon>Vertebrata</taxon>
        <taxon>Euteleostomi</taxon>
        <taxon>Amphibia</taxon>
        <taxon>Batrachia</taxon>
        <taxon>Anura</taxon>
        <taxon>Neobatrachia</taxon>
        <taxon>Ranoidea</taxon>
        <taxon>Ranidae</taxon>
        <taxon>Staurois</taxon>
    </lineage>
</organism>
<gene>
    <name evidence="1" type="ORF">SPARVUS_LOCUS7197110</name>
</gene>
<comment type="caution">
    <text evidence="1">The sequence shown here is derived from an EMBL/GenBank/DDBJ whole genome shotgun (WGS) entry which is preliminary data.</text>
</comment>
<evidence type="ECO:0000313" key="1">
    <source>
        <dbReference type="EMBL" id="CAI9571164.1"/>
    </source>
</evidence>
<sequence>MGTLDHSSRSAFVLIWELHKVWRSLAIDSANSWRLLHTLCFSMC</sequence>
<proteinExistence type="predicted"/>
<accession>A0ABN9DF38</accession>
<name>A0ABN9DF38_9NEOB</name>
<dbReference type="EMBL" id="CATNWA010014382">
    <property type="protein sequence ID" value="CAI9571164.1"/>
    <property type="molecule type" value="Genomic_DNA"/>
</dbReference>